<dbReference type="PANTHER" id="PTHR30572:SF9">
    <property type="entry name" value="ABC TRANSPORTER PERMEASE PROTEIN"/>
    <property type="match status" value="1"/>
</dbReference>
<organism evidence="10 11">
    <name type="scientific">Amedibacterium intestinale</name>
    <dbReference type="NCBI Taxonomy" id="2583452"/>
    <lineage>
        <taxon>Bacteria</taxon>
        <taxon>Bacillati</taxon>
        <taxon>Bacillota</taxon>
        <taxon>Erysipelotrichia</taxon>
        <taxon>Erysipelotrichales</taxon>
        <taxon>Erysipelotrichaceae</taxon>
        <taxon>Amedibacterium</taxon>
    </lineage>
</organism>
<dbReference type="RefSeq" id="WP_163052317.1">
    <property type="nucleotide sequence ID" value="NZ_AP019695.1"/>
</dbReference>
<dbReference type="AlphaFoldDB" id="A0A6N4TL51"/>
<keyword evidence="4 7" id="KW-1133">Transmembrane helix</keyword>
<dbReference type="Proteomes" id="UP000464754">
    <property type="component" value="Chromosome"/>
</dbReference>
<feature type="transmembrane region" description="Helical" evidence="7">
    <location>
        <begin position="20"/>
        <end position="38"/>
    </location>
</feature>
<dbReference type="InterPro" id="IPR025857">
    <property type="entry name" value="MacB_PCD"/>
</dbReference>
<dbReference type="GO" id="GO:0022857">
    <property type="term" value="F:transmembrane transporter activity"/>
    <property type="evidence" value="ECO:0007669"/>
    <property type="project" value="TreeGrafter"/>
</dbReference>
<keyword evidence="2" id="KW-1003">Cell membrane</keyword>
<dbReference type="GO" id="GO:0005886">
    <property type="term" value="C:plasma membrane"/>
    <property type="evidence" value="ECO:0007669"/>
    <property type="project" value="UniProtKB-SubCell"/>
</dbReference>
<dbReference type="Pfam" id="PF02687">
    <property type="entry name" value="FtsX"/>
    <property type="match status" value="1"/>
</dbReference>
<feature type="transmembrane region" description="Helical" evidence="7">
    <location>
        <begin position="483"/>
        <end position="506"/>
    </location>
</feature>
<gene>
    <name evidence="10" type="ORF">Aargi30884_23660</name>
</gene>
<feature type="domain" description="ABC3 transporter permease C-terminal" evidence="8">
    <location>
        <begin position="343"/>
        <end position="420"/>
    </location>
</feature>
<evidence type="ECO:0000313" key="11">
    <source>
        <dbReference type="Proteomes" id="UP000464754"/>
    </source>
</evidence>
<evidence type="ECO:0008006" key="12">
    <source>
        <dbReference type="Google" id="ProtNLM"/>
    </source>
</evidence>
<evidence type="ECO:0000256" key="3">
    <source>
        <dbReference type="ARBA" id="ARBA00022692"/>
    </source>
</evidence>
<feature type="compositionally biased region" description="Polar residues" evidence="6">
    <location>
        <begin position="424"/>
        <end position="433"/>
    </location>
</feature>
<dbReference type="Pfam" id="PF12704">
    <property type="entry name" value="MacB_PCD"/>
    <property type="match status" value="1"/>
</dbReference>
<dbReference type="InterPro" id="IPR003838">
    <property type="entry name" value="ABC3_permease_C"/>
</dbReference>
<evidence type="ECO:0000256" key="7">
    <source>
        <dbReference type="SAM" id="Phobius"/>
    </source>
</evidence>
<keyword evidence="3 7" id="KW-0812">Transmembrane</keyword>
<proteinExistence type="predicted"/>
<evidence type="ECO:0000256" key="5">
    <source>
        <dbReference type="ARBA" id="ARBA00023136"/>
    </source>
</evidence>
<comment type="subcellular location">
    <subcellularLocation>
        <location evidence="1">Cell membrane</location>
        <topology evidence="1">Multi-pass membrane protein</topology>
    </subcellularLocation>
</comment>
<dbReference type="KEGG" id="aarg:Aargi30884_23660"/>
<evidence type="ECO:0000256" key="2">
    <source>
        <dbReference type="ARBA" id="ARBA00022475"/>
    </source>
</evidence>
<evidence type="ECO:0000259" key="8">
    <source>
        <dbReference type="Pfam" id="PF02687"/>
    </source>
</evidence>
<evidence type="ECO:0000313" key="10">
    <source>
        <dbReference type="EMBL" id="BBK23463.1"/>
    </source>
</evidence>
<evidence type="ECO:0000259" key="9">
    <source>
        <dbReference type="Pfam" id="PF12704"/>
    </source>
</evidence>
<sequence>MYIIKNAWKSITRSKGRNILIGSIVFIISFAACISLSIQSASKKAADSAKEGLSVTAQIGVDRQAMMEGMQNKEDRQSALEATKELSLEELEVYAKAKSVSDFYYSMSASLNGESIDAINMSENMQDDKQNAGSSQPGSFKGGNFGVQGDFTITGYSSDSAMTDFIDGTSTITEGKMFASATNDSTCVISAELASYNDLSVGDKITLSNPNNEDETYKLTISGIYEKETSEDSSIGIMGGFMPGADSSNQIYTSYETLKGIIENSKENADTETDSNGLVTTTEIRSMLNGTYVFSTVDAYEKFQEEAKNMGLSDAYTISSADVLSYEESLKPLQSLSQYAGYFLLIILVIGASILVVLHIFSIRERKYEIGVLTAIGMKKWKVSIQFLIEALIVTFLALFIGTSGGAVSSVSITNALLKNQIEETSQQQSDQSFGREMAGEQGDMQPGSKDIGQMDKQEHKNPFLQGTYDYIDSVSSATNVKVILEMMGIGILLTIISGGTALIFIMRYDPLKILNSRD</sequence>
<protein>
    <recommendedName>
        <fullName evidence="12">ABC transporter permease</fullName>
    </recommendedName>
</protein>
<feature type="transmembrane region" description="Helical" evidence="7">
    <location>
        <begin position="339"/>
        <end position="362"/>
    </location>
</feature>
<dbReference type="PROSITE" id="PS51257">
    <property type="entry name" value="PROKAR_LIPOPROTEIN"/>
    <property type="match status" value="1"/>
</dbReference>
<accession>A0A6N4TL51</accession>
<dbReference type="EMBL" id="AP019695">
    <property type="protein sequence ID" value="BBK23463.1"/>
    <property type="molecule type" value="Genomic_DNA"/>
</dbReference>
<reference evidence="11" key="1">
    <citation type="submission" date="2019-05" db="EMBL/GenBank/DDBJ databases">
        <title>Complete genome sequencing of Absiella argi strain JCM 30884.</title>
        <authorList>
            <person name="Sakamoto M."/>
            <person name="Murakami T."/>
            <person name="Mori H."/>
        </authorList>
    </citation>
    <scope>NUCLEOTIDE SEQUENCE [LARGE SCALE GENOMIC DNA]</scope>
    <source>
        <strain evidence="11">JCM 30884</strain>
    </source>
</reference>
<evidence type="ECO:0000256" key="4">
    <source>
        <dbReference type="ARBA" id="ARBA00022989"/>
    </source>
</evidence>
<dbReference type="PANTHER" id="PTHR30572">
    <property type="entry name" value="MEMBRANE COMPONENT OF TRANSPORTER-RELATED"/>
    <property type="match status" value="1"/>
</dbReference>
<feature type="domain" description="MacB-like periplasmic core" evidence="9">
    <location>
        <begin position="142"/>
        <end position="260"/>
    </location>
</feature>
<feature type="region of interest" description="Disordered" evidence="6">
    <location>
        <begin position="424"/>
        <end position="455"/>
    </location>
</feature>
<feature type="transmembrane region" description="Helical" evidence="7">
    <location>
        <begin position="383"/>
        <end position="402"/>
    </location>
</feature>
<keyword evidence="5 7" id="KW-0472">Membrane</keyword>
<evidence type="ECO:0000256" key="6">
    <source>
        <dbReference type="SAM" id="MobiDB-lite"/>
    </source>
</evidence>
<dbReference type="InterPro" id="IPR050250">
    <property type="entry name" value="Macrolide_Exporter_MacB"/>
</dbReference>
<name>A0A6N4TL51_9FIRM</name>
<evidence type="ECO:0000256" key="1">
    <source>
        <dbReference type="ARBA" id="ARBA00004651"/>
    </source>
</evidence>
<keyword evidence="11" id="KW-1185">Reference proteome</keyword>